<dbReference type="EMBL" id="BGPR01175456">
    <property type="protein sequence ID" value="GBM45228.1"/>
    <property type="molecule type" value="Genomic_DNA"/>
</dbReference>
<keyword evidence="3" id="KW-1185">Reference proteome</keyword>
<reference evidence="2 3" key="1">
    <citation type="journal article" date="2019" name="Sci. Rep.">
        <title>Orb-weaving spider Araneus ventricosus genome elucidates the spidroin gene catalogue.</title>
        <authorList>
            <person name="Kono N."/>
            <person name="Nakamura H."/>
            <person name="Ohtoshi R."/>
            <person name="Moran D.A.P."/>
            <person name="Shinohara A."/>
            <person name="Yoshida Y."/>
            <person name="Fujiwara M."/>
            <person name="Mori M."/>
            <person name="Tomita M."/>
            <person name="Arakawa K."/>
        </authorList>
    </citation>
    <scope>NUCLEOTIDE SEQUENCE [LARGE SCALE GENOMIC DNA]</scope>
</reference>
<evidence type="ECO:0000313" key="2">
    <source>
        <dbReference type="EMBL" id="GBM45282.1"/>
    </source>
</evidence>
<dbReference type="EMBL" id="BGPR01175476">
    <property type="protein sequence ID" value="GBM45282.1"/>
    <property type="molecule type" value="Genomic_DNA"/>
</dbReference>
<dbReference type="Proteomes" id="UP000499080">
    <property type="component" value="Unassembled WGS sequence"/>
</dbReference>
<dbReference type="AlphaFoldDB" id="A0A4Y2FUU4"/>
<feature type="non-terminal residue" evidence="2">
    <location>
        <position position="1"/>
    </location>
</feature>
<sequence length="34" mass="3903">DMECSLYRKRTLGGLEDEMKRDVKPRVEDAGSFA</sequence>
<evidence type="ECO:0000313" key="1">
    <source>
        <dbReference type="EMBL" id="GBM45228.1"/>
    </source>
</evidence>
<accession>A0A4Y2FUU4</accession>
<comment type="caution">
    <text evidence="2">The sequence shown here is derived from an EMBL/GenBank/DDBJ whole genome shotgun (WGS) entry which is preliminary data.</text>
</comment>
<name>A0A4Y2FUU4_ARAVE</name>
<organism evidence="2 3">
    <name type="scientific">Araneus ventricosus</name>
    <name type="common">Orbweaver spider</name>
    <name type="synonym">Epeira ventricosa</name>
    <dbReference type="NCBI Taxonomy" id="182803"/>
    <lineage>
        <taxon>Eukaryota</taxon>
        <taxon>Metazoa</taxon>
        <taxon>Ecdysozoa</taxon>
        <taxon>Arthropoda</taxon>
        <taxon>Chelicerata</taxon>
        <taxon>Arachnida</taxon>
        <taxon>Araneae</taxon>
        <taxon>Araneomorphae</taxon>
        <taxon>Entelegynae</taxon>
        <taxon>Araneoidea</taxon>
        <taxon>Araneidae</taxon>
        <taxon>Araneus</taxon>
    </lineage>
</organism>
<gene>
    <name evidence="2" type="ORF">AVEN_183742_1</name>
    <name evidence="1" type="ORF">AVEN_75438_1</name>
</gene>
<proteinExistence type="predicted"/>
<evidence type="ECO:0000313" key="3">
    <source>
        <dbReference type="Proteomes" id="UP000499080"/>
    </source>
</evidence>
<protein>
    <submittedName>
        <fullName evidence="2">Uncharacterized protein</fullName>
    </submittedName>
</protein>